<dbReference type="Gene3D" id="1.20.1560.10">
    <property type="entry name" value="ABC transporter type 1, transmembrane domain"/>
    <property type="match status" value="1"/>
</dbReference>
<name>A0A3S1CAB3_9CYAN</name>
<evidence type="ECO:0000259" key="13">
    <source>
        <dbReference type="PROSITE" id="PS50042"/>
    </source>
</evidence>
<dbReference type="FunFam" id="3.40.50.300:FF:000221">
    <property type="entry name" value="Multidrug ABC transporter ATP-binding protein"/>
    <property type="match status" value="1"/>
</dbReference>
<dbReference type="GO" id="GO:0005524">
    <property type="term" value="F:ATP binding"/>
    <property type="evidence" value="ECO:0007669"/>
    <property type="project" value="UniProtKB-KW"/>
</dbReference>
<dbReference type="InterPro" id="IPR017871">
    <property type="entry name" value="ABC_transporter-like_CS"/>
</dbReference>
<feature type="transmembrane region" description="Helical" evidence="12">
    <location>
        <begin position="368"/>
        <end position="389"/>
    </location>
</feature>
<dbReference type="InterPro" id="IPR018490">
    <property type="entry name" value="cNMP-bd_dom_sf"/>
</dbReference>
<reference evidence="17" key="1">
    <citation type="submission" date="2018-12" db="EMBL/GenBank/DDBJ databases">
        <authorList>
            <person name="Will S."/>
            <person name="Neumann-Schaal M."/>
            <person name="Henke P."/>
        </authorList>
    </citation>
    <scope>NUCLEOTIDE SEQUENCE</scope>
    <source>
        <strain evidence="17">PCC 7102</strain>
    </source>
</reference>
<dbReference type="GO" id="GO:0008234">
    <property type="term" value="F:cysteine-type peptidase activity"/>
    <property type="evidence" value="ECO:0007669"/>
    <property type="project" value="UniProtKB-KW"/>
</dbReference>
<evidence type="ECO:0000313" key="18">
    <source>
        <dbReference type="Proteomes" id="UP000271624"/>
    </source>
</evidence>
<dbReference type="GO" id="GO:0006508">
    <property type="term" value="P:proteolysis"/>
    <property type="evidence" value="ECO:0007669"/>
    <property type="project" value="InterPro"/>
</dbReference>
<feature type="domain" description="ABC transmembrane type-1" evidence="15">
    <location>
        <begin position="372"/>
        <end position="651"/>
    </location>
</feature>
<dbReference type="Proteomes" id="UP000271624">
    <property type="component" value="Unassembled WGS sequence"/>
</dbReference>
<evidence type="ECO:0000256" key="12">
    <source>
        <dbReference type="SAM" id="Phobius"/>
    </source>
</evidence>
<dbReference type="PROSITE" id="PS50893">
    <property type="entry name" value="ABC_TRANSPORTER_2"/>
    <property type="match status" value="1"/>
</dbReference>
<proteinExistence type="predicted"/>
<evidence type="ECO:0000256" key="1">
    <source>
        <dbReference type="ARBA" id="ARBA00004651"/>
    </source>
</evidence>
<feature type="domain" description="Cyclic nucleotide-binding" evidence="13">
    <location>
        <begin position="75"/>
        <end position="107"/>
    </location>
</feature>
<dbReference type="InterPro" id="IPR005074">
    <property type="entry name" value="Peptidase_C39"/>
</dbReference>
<evidence type="ECO:0000256" key="9">
    <source>
        <dbReference type="ARBA" id="ARBA00022989"/>
    </source>
</evidence>
<gene>
    <name evidence="17" type="ORF">DSM106972_055480</name>
</gene>
<feature type="transmembrane region" description="Helical" evidence="12">
    <location>
        <begin position="479"/>
        <end position="504"/>
    </location>
</feature>
<feature type="compositionally biased region" description="Polar residues" evidence="11">
    <location>
        <begin position="193"/>
        <end position="206"/>
    </location>
</feature>
<dbReference type="CDD" id="cd18588">
    <property type="entry name" value="ABC_6TM_CyaB_HlyB_like"/>
    <property type="match status" value="1"/>
</dbReference>
<feature type="transmembrane region" description="Helical" evidence="12">
    <location>
        <begin position="510"/>
        <end position="530"/>
    </location>
</feature>
<dbReference type="Gene3D" id="3.90.70.10">
    <property type="entry name" value="Cysteine proteinases"/>
    <property type="match status" value="1"/>
</dbReference>
<dbReference type="InterPro" id="IPR003439">
    <property type="entry name" value="ABC_transporter-like_ATP-bd"/>
</dbReference>
<dbReference type="InterPro" id="IPR010132">
    <property type="entry name" value="ATPase_T1SS_HlyB"/>
</dbReference>
<keyword evidence="18" id="KW-1185">Reference proteome</keyword>
<evidence type="ECO:0008006" key="19">
    <source>
        <dbReference type="Google" id="ProtNLM"/>
    </source>
</evidence>
<dbReference type="GO" id="GO:0005886">
    <property type="term" value="C:plasma membrane"/>
    <property type="evidence" value="ECO:0007669"/>
    <property type="project" value="UniProtKB-SubCell"/>
</dbReference>
<dbReference type="EMBL" id="RSCL01000014">
    <property type="protein sequence ID" value="RUT03240.1"/>
    <property type="molecule type" value="Genomic_DNA"/>
</dbReference>
<dbReference type="GO" id="GO:0015421">
    <property type="term" value="F:ABC-type oligopeptide transporter activity"/>
    <property type="evidence" value="ECO:0007669"/>
    <property type="project" value="TreeGrafter"/>
</dbReference>
<dbReference type="InterPro" id="IPR003593">
    <property type="entry name" value="AAA+_ATPase"/>
</dbReference>
<dbReference type="Pfam" id="PF00664">
    <property type="entry name" value="ABC_membrane"/>
    <property type="match status" value="1"/>
</dbReference>
<dbReference type="GO" id="GO:0030253">
    <property type="term" value="P:protein secretion by the type I secretion system"/>
    <property type="evidence" value="ECO:0007669"/>
    <property type="project" value="InterPro"/>
</dbReference>
<keyword evidence="7" id="KW-0645">Protease</keyword>
<dbReference type="SUPFAM" id="SSF90123">
    <property type="entry name" value="ABC transporter transmembrane region"/>
    <property type="match status" value="1"/>
</dbReference>
<dbReference type="InterPro" id="IPR039421">
    <property type="entry name" value="Type_1_exporter"/>
</dbReference>
<dbReference type="CDD" id="cd02259">
    <property type="entry name" value="Peptidase_C39_like"/>
    <property type="match status" value="1"/>
</dbReference>
<dbReference type="PROSITE" id="PS50990">
    <property type="entry name" value="PEPTIDASE_C39"/>
    <property type="match status" value="1"/>
</dbReference>
<feature type="region of interest" description="Disordered" evidence="11">
    <location>
        <begin position="147"/>
        <end position="206"/>
    </location>
</feature>
<feature type="transmembrane region" description="Helical" evidence="12">
    <location>
        <begin position="409"/>
        <end position="430"/>
    </location>
</feature>
<dbReference type="NCBIfam" id="TIGR01846">
    <property type="entry name" value="type_I_sec_HlyB"/>
    <property type="match status" value="1"/>
</dbReference>
<comment type="caution">
    <text evidence="17">The sequence shown here is derived from an EMBL/GenBank/DDBJ whole genome shotgun (WGS) entry which is preliminary data.</text>
</comment>
<dbReference type="GO" id="GO:0016887">
    <property type="term" value="F:ATP hydrolysis activity"/>
    <property type="evidence" value="ECO:0007669"/>
    <property type="project" value="InterPro"/>
</dbReference>
<dbReference type="GO" id="GO:0030256">
    <property type="term" value="C:type I protein secretion system complex"/>
    <property type="evidence" value="ECO:0007669"/>
    <property type="project" value="InterPro"/>
</dbReference>
<dbReference type="PANTHER" id="PTHR43394">
    <property type="entry name" value="ATP-DEPENDENT PERMEASE MDL1, MITOCHONDRIAL"/>
    <property type="match status" value="1"/>
</dbReference>
<sequence length="924" mass="102878">MASRENSKAYSQTASGLSTTDKDLHSEVLASLPWQEAPFCWLTPDNKSVLKNTAEVSRYGLGEKIWSRTNPGLHYFIVAGKVRLREEETSKPLATMEAGDWFGDLLLCAVDCKAVAASKEVIVVCWGVEVWQKLSNPEINAFWEGSTSDSISEESNGNGSITTYSPPRQDENRFEQVEYNPQQSLDTQREDSVPQTRTQQSQFQRELLATASSHSSSGYPFVASHNTGAACLTMAAIQLKNPVQLEWVQRQLRGQKPKNLVEAAEKLGFILRRVQVTWADLRQLSFPALMRLNTGQTKEGAWVVAYAMKGDRLIVANPLNQEGKTESLPQQMVVEAWDGNLWQTEVVNKQEKFNLSWFLPAVMRYRGLLTEVLLASFTLQLLGLTTPLITQVVIDKVMVQESLPTLDVMAIALLSVALFEALLGVLRLFIFTHTARRLDLSLSAQLFRHLMRLPLAYFESRRVGDTVARVQELEQIRQFLTGTALTVVLDSIFAVVYLALMFYYSIPLTFAGLAVLPLFATLTLVATPILRNWLNETFNRSADSQSFLVETVTGIHSVKAHAAEPVARDRWEGLFARFIRTGFKASTTQNISSNIGDFLTNLSSLLILWFGAKLVIEQKLTIGQLVAFQMLSGRVTGPLLRLVQLWQNLQQVLLSVDRIGDILNVAPEAEPGTGLVLPPLKGEVSFEQVFFRYKEGTEPVLRGISFNVEPGQFIGIVGRSGSGKSTLSKLLQRLYTIESGRILIDGFDIKSVDLASLRQQIAVVLQEDFLFNASILENITLGNPDISAEQVVEAARLAVAHDFISQLPHGYETNAGERGTALSGGQRQRIALARLFLSKAPILILDEATSALDAETEQQVLQNLQKVSQNRTVFIIAHRFAPLKRADQILVMERGVIAERGTHEGLLRDKGLYWSLYQRQQANV</sequence>
<protein>
    <recommendedName>
        <fullName evidence="19">Peptidase C39</fullName>
    </recommendedName>
</protein>
<keyword evidence="8" id="KW-0067">ATP-binding</keyword>
<keyword evidence="4 12" id="KW-0812">Transmembrane</keyword>
<evidence type="ECO:0000259" key="14">
    <source>
        <dbReference type="PROSITE" id="PS50893"/>
    </source>
</evidence>
<keyword evidence="2" id="KW-0813">Transport</keyword>
<organism evidence="17 18">
    <name type="scientific">Dulcicalothrix desertica PCC 7102</name>
    <dbReference type="NCBI Taxonomy" id="232991"/>
    <lineage>
        <taxon>Bacteria</taxon>
        <taxon>Bacillati</taxon>
        <taxon>Cyanobacteriota</taxon>
        <taxon>Cyanophyceae</taxon>
        <taxon>Nostocales</taxon>
        <taxon>Calotrichaceae</taxon>
        <taxon>Dulcicalothrix</taxon>
    </lineage>
</organism>
<dbReference type="PROSITE" id="PS00211">
    <property type="entry name" value="ABC_TRANSPORTER_1"/>
    <property type="match status" value="1"/>
</dbReference>
<feature type="domain" description="ABC transporter" evidence="14">
    <location>
        <begin position="684"/>
        <end position="919"/>
    </location>
</feature>
<dbReference type="PROSITE" id="PS50042">
    <property type="entry name" value="CNMP_BINDING_3"/>
    <property type="match status" value="1"/>
</dbReference>
<dbReference type="PROSITE" id="PS50929">
    <property type="entry name" value="ABC_TM1F"/>
    <property type="match status" value="1"/>
</dbReference>
<dbReference type="SUPFAM" id="SSF52540">
    <property type="entry name" value="P-loop containing nucleoside triphosphate hydrolases"/>
    <property type="match status" value="1"/>
</dbReference>
<dbReference type="Pfam" id="PF00005">
    <property type="entry name" value="ABC_tran"/>
    <property type="match status" value="1"/>
</dbReference>
<evidence type="ECO:0000256" key="5">
    <source>
        <dbReference type="ARBA" id="ARBA00022741"/>
    </source>
</evidence>
<evidence type="ECO:0000256" key="6">
    <source>
        <dbReference type="ARBA" id="ARBA00022801"/>
    </source>
</evidence>
<dbReference type="InterPro" id="IPR011527">
    <property type="entry name" value="ABC1_TM_dom"/>
</dbReference>
<dbReference type="InterPro" id="IPR036640">
    <property type="entry name" value="ABC1_TM_sf"/>
</dbReference>
<feature type="domain" description="Peptidase C39" evidence="16">
    <location>
        <begin position="214"/>
        <end position="344"/>
    </location>
</feature>
<dbReference type="SUPFAM" id="SSF51206">
    <property type="entry name" value="cAMP-binding domain-like"/>
    <property type="match status" value="1"/>
</dbReference>
<evidence type="ECO:0000256" key="2">
    <source>
        <dbReference type="ARBA" id="ARBA00022448"/>
    </source>
</evidence>
<evidence type="ECO:0000256" key="3">
    <source>
        <dbReference type="ARBA" id="ARBA00022475"/>
    </source>
</evidence>
<accession>A0A3S1CAB3</accession>
<dbReference type="AlphaFoldDB" id="A0A3S1CAB3"/>
<dbReference type="RefSeq" id="WP_127083813.1">
    <property type="nucleotide sequence ID" value="NZ_RSCL01000014.1"/>
</dbReference>
<evidence type="ECO:0000259" key="15">
    <source>
        <dbReference type="PROSITE" id="PS50929"/>
    </source>
</evidence>
<dbReference type="SMART" id="SM00382">
    <property type="entry name" value="AAA"/>
    <property type="match status" value="1"/>
</dbReference>
<feature type="compositionally biased region" description="Polar residues" evidence="11">
    <location>
        <begin position="147"/>
        <end position="166"/>
    </location>
</feature>
<dbReference type="InterPro" id="IPR027417">
    <property type="entry name" value="P-loop_NTPase"/>
</dbReference>
<dbReference type="InterPro" id="IPR000595">
    <property type="entry name" value="cNMP-bd_dom"/>
</dbReference>
<dbReference type="PANTHER" id="PTHR43394:SF1">
    <property type="entry name" value="ATP-BINDING CASSETTE SUB-FAMILY B MEMBER 10, MITOCHONDRIAL"/>
    <property type="match status" value="1"/>
</dbReference>
<evidence type="ECO:0000256" key="4">
    <source>
        <dbReference type="ARBA" id="ARBA00022692"/>
    </source>
</evidence>
<keyword evidence="10 12" id="KW-0472">Membrane</keyword>
<keyword evidence="6" id="KW-0378">Hydrolase</keyword>
<evidence type="ECO:0000256" key="11">
    <source>
        <dbReference type="SAM" id="MobiDB-lite"/>
    </source>
</evidence>
<evidence type="ECO:0000313" key="17">
    <source>
        <dbReference type="EMBL" id="RUT03240.1"/>
    </source>
</evidence>
<evidence type="ECO:0000259" key="16">
    <source>
        <dbReference type="PROSITE" id="PS50990"/>
    </source>
</evidence>
<evidence type="ECO:0000256" key="7">
    <source>
        <dbReference type="ARBA" id="ARBA00022807"/>
    </source>
</evidence>
<dbReference type="Pfam" id="PF03412">
    <property type="entry name" value="Peptidase_C39"/>
    <property type="match status" value="1"/>
</dbReference>
<evidence type="ECO:0000256" key="10">
    <source>
        <dbReference type="ARBA" id="ARBA00023136"/>
    </source>
</evidence>
<keyword evidence="5" id="KW-0547">Nucleotide-binding</keyword>
<keyword evidence="3" id="KW-1003">Cell membrane</keyword>
<reference evidence="17" key="2">
    <citation type="journal article" date="2019" name="Genome Biol. Evol.">
        <title>Day and night: Metabolic profiles and evolutionary relationships of six axenic non-marine cyanobacteria.</title>
        <authorList>
            <person name="Will S.E."/>
            <person name="Henke P."/>
            <person name="Boedeker C."/>
            <person name="Huang S."/>
            <person name="Brinkmann H."/>
            <person name="Rohde M."/>
            <person name="Jarek M."/>
            <person name="Friedl T."/>
            <person name="Seufert S."/>
            <person name="Schumacher M."/>
            <person name="Overmann J."/>
            <person name="Neumann-Schaal M."/>
            <person name="Petersen J."/>
        </authorList>
    </citation>
    <scope>NUCLEOTIDE SEQUENCE [LARGE SCALE GENOMIC DNA]</scope>
    <source>
        <strain evidence="17">PCC 7102</strain>
    </source>
</reference>
<keyword evidence="9 12" id="KW-1133">Transmembrane helix</keyword>
<dbReference type="Gene3D" id="3.40.50.300">
    <property type="entry name" value="P-loop containing nucleotide triphosphate hydrolases"/>
    <property type="match status" value="1"/>
</dbReference>
<comment type="subcellular location">
    <subcellularLocation>
        <location evidence="1">Cell membrane</location>
        <topology evidence="1">Multi-pass membrane protein</topology>
    </subcellularLocation>
</comment>
<dbReference type="OrthoDB" id="9762778at2"/>
<keyword evidence="7" id="KW-0788">Thiol protease</keyword>
<evidence type="ECO:0000256" key="8">
    <source>
        <dbReference type="ARBA" id="ARBA00022840"/>
    </source>
</evidence>